<dbReference type="Ensembl" id="ENSCABT00000008856.1">
    <property type="protein sequence ID" value="ENSCABP00000008080.1"/>
    <property type="gene ID" value="ENSCABG00000006105.1"/>
</dbReference>
<organism evidence="6 7">
    <name type="scientific">Chelonoidis abingdonii</name>
    <name type="common">Abingdon island giant tortoise</name>
    <name type="synonym">Testudo abingdonii</name>
    <dbReference type="NCBI Taxonomy" id="106734"/>
    <lineage>
        <taxon>Eukaryota</taxon>
        <taxon>Metazoa</taxon>
        <taxon>Chordata</taxon>
        <taxon>Craniata</taxon>
        <taxon>Vertebrata</taxon>
        <taxon>Euteleostomi</taxon>
        <taxon>Archelosauria</taxon>
        <taxon>Testudinata</taxon>
        <taxon>Testudines</taxon>
        <taxon>Cryptodira</taxon>
        <taxon>Durocryptodira</taxon>
        <taxon>Testudinoidea</taxon>
        <taxon>Testudinidae</taxon>
        <taxon>Chelonoidis</taxon>
    </lineage>
</organism>
<dbReference type="PANTHER" id="PTHR23169">
    <property type="entry name" value="ENVOPLAKIN"/>
    <property type="match status" value="1"/>
</dbReference>
<evidence type="ECO:0000259" key="5">
    <source>
        <dbReference type="PROSITE" id="PS50222"/>
    </source>
</evidence>
<dbReference type="Gene3D" id="1.20.58.60">
    <property type="match status" value="4"/>
</dbReference>
<dbReference type="InterPro" id="IPR018159">
    <property type="entry name" value="Spectrin/alpha-actinin"/>
</dbReference>
<dbReference type="AlphaFoldDB" id="A0A8C0GFI4"/>
<evidence type="ECO:0000313" key="7">
    <source>
        <dbReference type="Proteomes" id="UP000694404"/>
    </source>
</evidence>
<reference evidence="6" key="1">
    <citation type="submission" date="2025-08" db="UniProtKB">
        <authorList>
            <consortium name="Ensembl"/>
        </authorList>
    </citation>
    <scope>IDENTIFICATION</scope>
</reference>
<dbReference type="SUPFAM" id="SSF47473">
    <property type="entry name" value="EF-hand"/>
    <property type="match status" value="1"/>
</dbReference>
<dbReference type="GO" id="GO:0016020">
    <property type="term" value="C:membrane"/>
    <property type="evidence" value="ECO:0007669"/>
    <property type="project" value="TreeGrafter"/>
</dbReference>
<protein>
    <recommendedName>
        <fullName evidence="5">EF-hand domain-containing protein</fullName>
    </recommendedName>
</protein>
<dbReference type="InterPro" id="IPR018247">
    <property type="entry name" value="EF_Hand_1_Ca_BS"/>
</dbReference>
<dbReference type="GO" id="GO:0005737">
    <property type="term" value="C:cytoplasm"/>
    <property type="evidence" value="ECO:0007669"/>
    <property type="project" value="TreeGrafter"/>
</dbReference>
<keyword evidence="1" id="KW-0479">Metal-binding</keyword>
<dbReference type="InterPro" id="IPR011992">
    <property type="entry name" value="EF-hand-dom_pair"/>
</dbReference>
<dbReference type="InterPro" id="IPR043197">
    <property type="entry name" value="Plakin"/>
</dbReference>
<dbReference type="OMA" id="WDALCSH"/>
<evidence type="ECO:0000256" key="3">
    <source>
        <dbReference type="SAM" id="Coils"/>
    </source>
</evidence>
<dbReference type="SMART" id="SM00150">
    <property type="entry name" value="SPEC"/>
    <property type="match status" value="4"/>
</dbReference>
<dbReference type="GO" id="GO:0005509">
    <property type="term" value="F:calcium ion binding"/>
    <property type="evidence" value="ECO:0007669"/>
    <property type="project" value="InterPro"/>
</dbReference>
<feature type="domain" description="EF-hand" evidence="5">
    <location>
        <begin position="464"/>
        <end position="499"/>
    </location>
</feature>
<dbReference type="SUPFAM" id="SSF46966">
    <property type="entry name" value="Spectrin repeat"/>
    <property type="match status" value="2"/>
</dbReference>
<dbReference type="GO" id="GO:0042060">
    <property type="term" value="P:wound healing"/>
    <property type="evidence" value="ECO:0007669"/>
    <property type="project" value="TreeGrafter"/>
</dbReference>
<evidence type="ECO:0000256" key="1">
    <source>
        <dbReference type="ARBA" id="ARBA00022723"/>
    </source>
</evidence>
<dbReference type="PANTHER" id="PTHR23169:SF33">
    <property type="entry name" value="MICROTUBULE-ACTIN CROSS-LINKING FACTOR 1, ISOFORMS 1_2_3_5"/>
    <property type="match status" value="1"/>
</dbReference>
<dbReference type="GeneTree" id="ENSGT00940000166468"/>
<dbReference type="PROSITE" id="PS50222">
    <property type="entry name" value="EF_HAND_2"/>
    <property type="match status" value="1"/>
</dbReference>
<keyword evidence="3" id="KW-0175">Coiled coil</keyword>
<feature type="region of interest" description="Disordered" evidence="4">
    <location>
        <begin position="371"/>
        <end position="407"/>
    </location>
</feature>
<dbReference type="PROSITE" id="PS00018">
    <property type="entry name" value="EF_HAND_1"/>
    <property type="match status" value="1"/>
</dbReference>
<proteinExistence type="predicted"/>
<dbReference type="Pfam" id="PF00435">
    <property type="entry name" value="Spectrin"/>
    <property type="match status" value="1"/>
</dbReference>
<dbReference type="FunFam" id="1.20.58.60:FF:000001">
    <property type="entry name" value="Microtubule-actin cross-linking factor 1"/>
    <property type="match status" value="1"/>
</dbReference>
<keyword evidence="7" id="KW-1185">Reference proteome</keyword>
<evidence type="ECO:0000256" key="2">
    <source>
        <dbReference type="ARBA" id="ARBA00022837"/>
    </source>
</evidence>
<keyword evidence="2" id="KW-0106">Calcium</keyword>
<accession>A0A8C0GFI4</accession>
<sequence length="522" mass="59840">MSNRKARGLGTVLARQEKAKRKVEQWKRAESPGPGRFSWTNPPSPVLQEFQKLLRSKRPVYEATLRSGRLLRERAQLTEDVQLLEELLAELKERWDDMGGRAVERQHKLEESLLFSGKFTDALQALLDWLYRAEPQLCEEVPVSGDRDLVSDLMDKHKAFQKELGKRASCIKMLKRSVRDLTRGSSSVDSQWLQKQMEELSGRWDLICKLSISKQGRLEASLQQAEEFHTLVRSFLAHLAESEKTLRHGVFPEEEACQQLELECITSLGEEILSACHPDSVVTIKSWITVAKSRFQEVLSWAQQQGERLQAQMARLAAEREEMGRLVDWIAAAEESLSLRDQETLPDDAQQLEELSSQHVEFMEELNRKQPDVEEVTKSCKRKLAPEPGPPATRRLATGKGAPTGSHMPLIDLEPQSPPMAQLLHRWQQLWLLAWSGSTGCRVEEFAHFDFGVWRKRYMQWISHRKSRILDVFRGIDRDQDGRISQREFIQSVLSSSEQGSGPWSWQGESLQGVWGARVQLT</sequence>
<dbReference type="InterPro" id="IPR002048">
    <property type="entry name" value="EF_hand_dom"/>
</dbReference>
<reference evidence="6" key="2">
    <citation type="submission" date="2025-09" db="UniProtKB">
        <authorList>
            <consortium name="Ensembl"/>
        </authorList>
    </citation>
    <scope>IDENTIFICATION</scope>
</reference>
<name>A0A8C0GFI4_CHEAB</name>
<feature type="coiled-coil region" evidence="3">
    <location>
        <begin position="67"/>
        <end position="94"/>
    </location>
</feature>
<evidence type="ECO:0000313" key="6">
    <source>
        <dbReference type="Ensembl" id="ENSCABP00000008080.1"/>
    </source>
</evidence>
<dbReference type="GO" id="GO:0005882">
    <property type="term" value="C:intermediate filament"/>
    <property type="evidence" value="ECO:0007669"/>
    <property type="project" value="TreeGrafter"/>
</dbReference>
<dbReference type="CDD" id="cd00176">
    <property type="entry name" value="SPEC"/>
    <property type="match status" value="1"/>
</dbReference>
<feature type="region of interest" description="Disordered" evidence="4">
    <location>
        <begin position="1"/>
        <end position="42"/>
    </location>
</feature>
<dbReference type="InterPro" id="IPR002017">
    <property type="entry name" value="Spectrin_repeat"/>
</dbReference>
<dbReference type="GO" id="GO:0005198">
    <property type="term" value="F:structural molecule activity"/>
    <property type="evidence" value="ECO:0007669"/>
    <property type="project" value="TreeGrafter"/>
</dbReference>
<dbReference type="GO" id="GO:0045104">
    <property type="term" value="P:intermediate filament cytoskeleton organization"/>
    <property type="evidence" value="ECO:0007669"/>
    <property type="project" value="InterPro"/>
</dbReference>
<dbReference type="Proteomes" id="UP000694404">
    <property type="component" value="Unplaced"/>
</dbReference>
<evidence type="ECO:0000256" key="4">
    <source>
        <dbReference type="SAM" id="MobiDB-lite"/>
    </source>
</evidence>